<reference evidence="1" key="1">
    <citation type="submission" date="2014-07" db="EMBL/GenBank/DDBJ databases">
        <title>Molecular studies of IYSV on onion in Egypt.</title>
        <authorList>
            <person name="Abdelkhalek A.A."/>
            <person name="Hafez E.E."/>
        </authorList>
    </citation>
    <scope>NUCLEOTIDE SEQUENCE</scope>
</reference>
<dbReference type="EMBL" id="KM114294">
    <property type="protein sequence ID" value="AIS72981.1"/>
    <property type="molecule type" value="Genomic_DNA"/>
</dbReference>
<evidence type="ECO:0000313" key="1">
    <source>
        <dbReference type="EMBL" id="AIS72981.1"/>
    </source>
</evidence>
<name>A0A097BVU4_ALLCE</name>
<feature type="non-terminal residue" evidence="1">
    <location>
        <position position="103"/>
    </location>
</feature>
<organism evidence="1">
    <name type="scientific">Allium cepa</name>
    <name type="common">Onion</name>
    <dbReference type="NCBI Taxonomy" id="4679"/>
    <lineage>
        <taxon>Eukaryota</taxon>
        <taxon>Viridiplantae</taxon>
        <taxon>Streptophyta</taxon>
        <taxon>Embryophyta</taxon>
        <taxon>Tracheophyta</taxon>
        <taxon>Spermatophyta</taxon>
        <taxon>Magnoliopsida</taxon>
        <taxon>Liliopsida</taxon>
        <taxon>Asparagales</taxon>
        <taxon>Amaryllidaceae</taxon>
        <taxon>Allioideae</taxon>
        <taxon>Allieae</taxon>
        <taxon>Allium</taxon>
    </lineage>
</organism>
<feature type="non-terminal residue" evidence="1">
    <location>
        <position position="1"/>
    </location>
</feature>
<dbReference type="AlphaFoldDB" id="A0A097BVU4"/>
<protein>
    <submittedName>
        <fullName evidence="1">Disease resistance RPP-like protein</fullName>
    </submittedName>
</protein>
<sequence length="103" mass="11937">MFLMSLLLNRSPNLPQPHRFLSLSRSCAYVADLARTPLHSYITSIRDIVHHLVDRYKSIKQTHISVIPSHIPLVANFFTCVVQTSQVKQRLPTTIRPLYMHRC</sequence>
<accession>A0A097BVU4</accession>
<proteinExistence type="predicted"/>